<gene>
    <name evidence="5" type="ORF">SAMN04488050_104163</name>
</gene>
<dbReference type="InterPro" id="IPR000835">
    <property type="entry name" value="HTH_MarR-typ"/>
</dbReference>
<feature type="domain" description="HTH marR-type" evidence="4">
    <location>
        <begin position="18"/>
        <end position="151"/>
    </location>
</feature>
<evidence type="ECO:0000256" key="2">
    <source>
        <dbReference type="ARBA" id="ARBA00023125"/>
    </source>
</evidence>
<dbReference type="InterPro" id="IPR023187">
    <property type="entry name" value="Tscrpt_reg_MarR-type_CS"/>
</dbReference>
<evidence type="ECO:0000313" key="5">
    <source>
        <dbReference type="EMBL" id="SFS72749.1"/>
    </source>
</evidence>
<dbReference type="SMART" id="SM00347">
    <property type="entry name" value="HTH_MARR"/>
    <property type="match status" value="1"/>
</dbReference>
<dbReference type="InterPro" id="IPR039422">
    <property type="entry name" value="MarR/SlyA-like"/>
</dbReference>
<dbReference type="Pfam" id="PF12802">
    <property type="entry name" value="MarR_2"/>
    <property type="match status" value="1"/>
</dbReference>
<dbReference type="InterPro" id="IPR036388">
    <property type="entry name" value="WH-like_DNA-bd_sf"/>
</dbReference>
<dbReference type="SUPFAM" id="SSF46785">
    <property type="entry name" value="Winged helix' DNA-binding domain"/>
    <property type="match status" value="1"/>
</dbReference>
<proteinExistence type="predicted"/>
<keyword evidence="3" id="KW-0804">Transcription</keyword>
<dbReference type="EMBL" id="FOZW01000004">
    <property type="protein sequence ID" value="SFS72749.1"/>
    <property type="molecule type" value="Genomic_DNA"/>
</dbReference>
<dbReference type="PRINTS" id="PR00598">
    <property type="entry name" value="HTHMARR"/>
</dbReference>
<name>A0A1I6S6X9_9RHOB</name>
<dbReference type="AlphaFoldDB" id="A0A1I6S6X9"/>
<sequence length="163" mass="18306">MPIIFTYTHLMTHSSSPRDRFGFAFVTLARHWHRVVDKRLAEAGLTDATWRPLVHLAEGGDGISQRDLAARISLDTSTLVRLLDLLETRGLVERRIDPSDRRARLIQLTDEGRAELARIRAMLLQAESELLADLGDSEVTAMLDGFTRIEARAEAMLAEEVEA</sequence>
<evidence type="ECO:0000256" key="1">
    <source>
        <dbReference type="ARBA" id="ARBA00023015"/>
    </source>
</evidence>
<dbReference type="Gene3D" id="1.10.10.10">
    <property type="entry name" value="Winged helix-like DNA-binding domain superfamily/Winged helix DNA-binding domain"/>
    <property type="match status" value="1"/>
</dbReference>
<dbReference type="PROSITE" id="PS01117">
    <property type="entry name" value="HTH_MARR_1"/>
    <property type="match status" value="1"/>
</dbReference>
<dbReference type="GO" id="GO:0003700">
    <property type="term" value="F:DNA-binding transcription factor activity"/>
    <property type="evidence" value="ECO:0007669"/>
    <property type="project" value="InterPro"/>
</dbReference>
<dbReference type="GO" id="GO:0003677">
    <property type="term" value="F:DNA binding"/>
    <property type="evidence" value="ECO:0007669"/>
    <property type="project" value="UniProtKB-KW"/>
</dbReference>
<dbReference type="GO" id="GO:0006950">
    <property type="term" value="P:response to stress"/>
    <property type="evidence" value="ECO:0007669"/>
    <property type="project" value="TreeGrafter"/>
</dbReference>
<evidence type="ECO:0000256" key="3">
    <source>
        <dbReference type="ARBA" id="ARBA00023163"/>
    </source>
</evidence>
<protein>
    <submittedName>
        <fullName evidence="5">MarR family transcriptional regulator, transcriptional regulator for hemolysin</fullName>
    </submittedName>
</protein>
<accession>A0A1I6S6X9</accession>
<evidence type="ECO:0000313" key="6">
    <source>
        <dbReference type="Proteomes" id="UP000199392"/>
    </source>
</evidence>
<dbReference type="RefSeq" id="WP_245696041.1">
    <property type="nucleotide sequence ID" value="NZ_FNCL01000004.1"/>
</dbReference>
<keyword evidence="1" id="KW-0805">Transcription regulation</keyword>
<organism evidence="5 6">
    <name type="scientific">Alloyangia pacifica</name>
    <dbReference type="NCBI Taxonomy" id="311180"/>
    <lineage>
        <taxon>Bacteria</taxon>
        <taxon>Pseudomonadati</taxon>
        <taxon>Pseudomonadota</taxon>
        <taxon>Alphaproteobacteria</taxon>
        <taxon>Rhodobacterales</taxon>
        <taxon>Roseobacteraceae</taxon>
        <taxon>Alloyangia</taxon>
    </lineage>
</organism>
<dbReference type="InterPro" id="IPR036390">
    <property type="entry name" value="WH_DNA-bd_sf"/>
</dbReference>
<keyword evidence="2" id="KW-0238">DNA-binding</keyword>
<dbReference type="PANTHER" id="PTHR33164:SF64">
    <property type="entry name" value="TRANSCRIPTIONAL REGULATOR SLYA"/>
    <property type="match status" value="1"/>
</dbReference>
<keyword evidence="6" id="KW-1185">Reference proteome</keyword>
<dbReference type="STRING" id="311180.SAMN04488050_104163"/>
<dbReference type="PROSITE" id="PS50995">
    <property type="entry name" value="HTH_MARR_2"/>
    <property type="match status" value="1"/>
</dbReference>
<dbReference type="Proteomes" id="UP000199392">
    <property type="component" value="Unassembled WGS sequence"/>
</dbReference>
<dbReference type="PANTHER" id="PTHR33164">
    <property type="entry name" value="TRANSCRIPTIONAL REGULATOR, MARR FAMILY"/>
    <property type="match status" value="1"/>
</dbReference>
<reference evidence="6" key="1">
    <citation type="submission" date="2016-10" db="EMBL/GenBank/DDBJ databases">
        <authorList>
            <person name="Varghese N."/>
            <person name="Submissions S."/>
        </authorList>
    </citation>
    <scope>NUCLEOTIDE SEQUENCE [LARGE SCALE GENOMIC DNA]</scope>
    <source>
        <strain evidence="6">DSM 26894</strain>
    </source>
</reference>
<evidence type="ECO:0000259" key="4">
    <source>
        <dbReference type="PROSITE" id="PS50995"/>
    </source>
</evidence>